<dbReference type="NCBIfam" id="TIGR01509">
    <property type="entry name" value="HAD-SF-IA-v3"/>
    <property type="match status" value="1"/>
</dbReference>
<proteinExistence type="predicted"/>
<dbReference type="InterPro" id="IPR006439">
    <property type="entry name" value="HAD-SF_hydro_IA"/>
</dbReference>
<dbReference type="PANTHER" id="PTHR43611:SF3">
    <property type="entry name" value="FLAVIN MONONUCLEOTIDE HYDROLASE 1, CHLOROPLATIC"/>
    <property type="match status" value="1"/>
</dbReference>
<evidence type="ECO:0000313" key="2">
    <source>
        <dbReference type="Proteomes" id="UP000266172"/>
    </source>
</evidence>
<dbReference type="SUPFAM" id="SSF56784">
    <property type="entry name" value="HAD-like"/>
    <property type="match status" value="1"/>
</dbReference>
<dbReference type="Gene3D" id="1.10.150.240">
    <property type="entry name" value="Putative phosphatase, domain 2"/>
    <property type="match status" value="1"/>
</dbReference>
<protein>
    <submittedName>
        <fullName evidence="1">HAD family phosphatase</fullName>
    </submittedName>
</protein>
<organism evidence="1 2">
    <name type="scientific">Roseburia hominis</name>
    <dbReference type="NCBI Taxonomy" id="301301"/>
    <lineage>
        <taxon>Bacteria</taxon>
        <taxon>Bacillati</taxon>
        <taxon>Bacillota</taxon>
        <taxon>Clostridia</taxon>
        <taxon>Lachnospirales</taxon>
        <taxon>Lachnospiraceae</taxon>
        <taxon>Roseburia</taxon>
    </lineage>
</organism>
<dbReference type="PRINTS" id="PR00413">
    <property type="entry name" value="HADHALOGNASE"/>
</dbReference>
<dbReference type="Gene3D" id="3.40.50.1000">
    <property type="entry name" value="HAD superfamily/HAD-like"/>
    <property type="match status" value="1"/>
</dbReference>
<name>A0A395VBR8_9FIRM</name>
<dbReference type="InterPro" id="IPR023198">
    <property type="entry name" value="PGP-like_dom2"/>
</dbReference>
<gene>
    <name evidence="1" type="ORF">DWX93_08375</name>
</gene>
<evidence type="ECO:0000313" key="1">
    <source>
        <dbReference type="EMBL" id="RGS40784.1"/>
    </source>
</evidence>
<dbReference type="AlphaFoldDB" id="A0A395VBR8"/>
<dbReference type="EMBL" id="QRVL01000005">
    <property type="protein sequence ID" value="RGS40784.1"/>
    <property type="molecule type" value="Genomic_DNA"/>
</dbReference>
<dbReference type="Pfam" id="PF00702">
    <property type="entry name" value="Hydrolase"/>
    <property type="match status" value="1"/>
</dbReference>
<comment type="caution">
    <text evidence="1">The sequence shown here is derived from an EMBL/GenBank/DDBJ whole genome shotgun (WGS) entry which is preliminary data.</text>
</comment>
<dbReference type="InterPro" id="IPR036412">
    <property type="entry name" value="HAD-like_sf"/>
</dbReference>
<sequence>MKNIVFDMGNVLTKYKLSDYIGTYTEDEAQAVLLKNQVCASVEWIYMDRGTMTDEEAVRSICKRIPQSEWELVERFVREFRMKQEPNPPMEALLGELKEQGYHLFLMSNTSHRFRAFSKNIPSVGYMDGIWISCECGYLKPEREAYVDFFRKMKIEPQESYFVDDSPANIEAGIRLGMRGCVYHQDMQELRRNLREAGIDLKDA</sequence>
<dbReference type="SFLD" id="SFLDG01129">
    <property type="entry name" value="C1.5:_HAD__Beta-PGM__Phosphata"/>
    <property type="match status" value="1"/>
</dbReference>
<dbReference type="InterPro" id="IPR023214">
    <property type="entry name" value="HAD_sf"/>
</dbReference>
<dbReference type="SFLD" id="SFLDS00003">
    <property type="entry name" value="Haloacid_Dehalogenase"/>
    <property type="match status" value="1"/>
</dbReference>
<dbReference type="RefSeq" id="WP_118097273.1">
    <property type="nucleotide sequence ID" value="NZ_QRVL01000005.1"/>
</dbReference>
<dbReference type="Proteomes" id="UP000266172">
    <property type="component" value="Unassembled WGS sequence"/>
</dbReference>
<dbReference type="CDD" id="cd02603">
    <property type="entry name" value="HAD_sEH-N_like"/>
    <property type="match status" value="1"/>
</dbReference>
<accession>A0A395VBR8</accession>
<reference evidence="1 2" key="1">
    <citation type="submission" date="2018-08" db="EMBL/GenBank/DDBJ databases">
        <title>A genome reference for cultivated species of the human gut microbiota.</title>
        <authorList>
            <person name="Zou Y."/>
            <person name="Xue W."/>
            <person name="Luo G."/>
        </authorList>
    </citation>
    <scope>NUCLEOTIDE SEQUENCE [LARGE SCALE GENOMIC DNA]</scope>
    <source>
        <strain evidence="1 2">AF22-12AC</strain>
    </source>
</reference>
<dbReference type="PANTHER" id="PTHR43611">
    <property type="entry name" value="ALPHA-D-GLUCOSE 1-PHOSPHATE PHOSPHATASE"/>
    <property type="match status" value="1"/>
</dbReference>